<name>A0ABS4Z2N4_9MICC</name>
<evidence type="ECO:0000313" key="2">
    <source>
        <dbReference type="EMBL" id="MBP2414523.1"/>
    </source>
</evidence>
<feature type="transmembrane region" description="Helical" evidence="1">
    <location>
        <begin position="277"/>
        <end position="298"/>
    </location>
</feature>
<protein>
    <submittedName>
        <fullName evidence="2">MFS family permease</fullName>
    </submittedName>
</protein>
<feature type="transmembrane region" description="Helical" evidence="1">
    <location>
        <begin position="251"/>
        <end position="271"/>
    </location>
</feature>
<proteinExistence type="predicted"/>
<dbReference type="RefSeq" id="WP_209682493.1">
    <property type="nucleotide sequence ID" value="NZ_JAGIOI010000001.1"/>
</dbReference>
<feature type="transmembrane region" description="Helical" evidence="1">
    <location>
        <begin position="197"/>
        <end position="219"/>
    </location>
</feature>
<feature type="transmembrane region" description="Helical" evidence="1">
    <location>
        <begin position="101"/>
        <end position="122"/>
    </location>
</feature>
<dbReference type="Proteomes" id="UP000711614">
    <property type="component" value="Unassembled WGS sequence"/>
</dbReference>
<sequence>MSSAGNHSIHRLLDEAFGGVSMTPEVQDLKEEIRGNLAARVDELADGGMEGHAAAAQAMDELGDIRELVGEVAGPGPQAGASAPAAALDFRSLHRVRPKPAYVVGVVIASIVIAAGLLFMVLGATGVLPLPIGPVIGLAGLASTGAAWIVGDTLAHETTTNYPVSKDRAGGYFFATLLGVYGLAIGGLVALGALPVWVVVFAALGVVAAIVLFAFLGATQTNRKKAWVREAAREYQGQDRFSQDPVAAARFGIYSAVIWIVAFGLFAGLGFMVGFGISWLALLAGLAVHMVVLARMLFPSGGPGAGAGTAGKVPHS</sequence>
<dbReference type="EMBL" id="JAGIOI010000001">
    <property type="protein sequence ID" value="MBP2414523.1"/>
    <property type="molecule type" value="Genomic_DNA"/>
</dbReference>
<comment type="caution">
    <text evidence="2">The sequence shown here is derived from an EMBL/GenBank/DDBJ whole genome shotgun (WGS) entry which is preliminary data.</text>
</comment>
<organism evidence="2 3">
    <name type="scientific">Arthrobacter stackebrandtii</name>
    <dbReference type="NCBI Taxonomy" id="272161"/>
    <lineage>
        <taxon>Bacteria</taxon>
        <taxon>Bacillati</taxon>
        <taxon>Actinomycetota</taxon>
        <taxon>Actinomycetes</taxon>
        <taxon>Micrococcales</taxon>
        <taxon>Micrococcaceae</taxon>
        <taxon>Arthrobacter</taxon>
    </lineage>
</organism>
<keyword evidence="1" id="KW-1133">Transmembrane helix</keyword>
<evidence type="ECO:0000256" key="1">
    <source>
        <dbReference type="SAM" id="Phobius"/>
    </source>
</evidence>
<evidence type="ECO:0000313" key="3">
    <source>
        <dbReference type="Proteomes" id="UP000711614"/>
    </source>
</evidence>
<gene>
    <name evidence="2" type="ORF">JOF48_003322</name>
</gene>
<accession>A0ABS4Z2N4</accession>
<keyword evidence="1" id="KW-0472">Membrane</keyword>
<reference evidence="2 3" key="1">
    <citation type="submission" date="2021-03" db="EMBL/GenBank/DDBJ databases">
        <title>Sequencing the genomes of 1000 actinobacteria strains.</title>
        <authorList>
            <person name="Klenk H.-P."/>
        </authorList>
    </citation>
    <scope>NUCLEOTIDE SEQUENCE [LARGE SCALE GENOMIC DNA]</scope>
    <source>
        <strain evidence="2 3">DSM 16005</strain>
    </source>
</reference>
<keyword evidence="3" id="KW-1185">Reference proteome</keyword>
<keyword evidence="1" id="KW-0812">Transmembrane</keyword>
<dbReference type="NCBIfam" id="NF038403">
    <property type="entry name" value="perm_prefix_1"/>
    <property type="match status" value="1"/>
</dbReference>
<dbReference type="InterPro" id="IPR047928">
    <property type="entry name" value="Perm_prefix_1"/>
</dbReference>
<feature type="transmembrane region" description="Helical" evidence="1">
    <location>
        <begin position="128"/>
        <end position="150"/>
    </location>
</feature>
<feature type="transmembrane region" description="Helical" evidence="1">
    <location>
        <begin position="171"/>
        <end position="191"/>
    </location>
</feature>